<dbReference type="EMBL" id="LJKE01000138">
    <property type="protein sequence ID" value="KZD48683.1"/>
    <property type="molecule type" value="Genomic_DNA"/>
</dbReference>
<name>A0A164K8H7_BACCE</name>
<reference evidence="1 2" key="1">
    <citation type="submission" date="2015-09" db="EMBL/GenBank/DDBJ databases">
        <title>Bacillus cereus food isolates.</title>
        <authorList>
            <person name="Boekhorst J."/>
        </authorList>
    </citation>
    <scope>NUCLEOTIDE SEQUENCE [LARGE SCALE GENOMIC DNA]</scope>
    <source>
        <strain evidence="1 2">B4088</strain>
    </source>
</reference>
<organism evidence="1 2">
    <name type="scientific">Bacillus cereus</name>
    <dbReference type="NCBI Taxonomy" id="1396"/>
    <lineage>
        <taxon>Bacteria</taxon>
        <taxon>Bacillati</taxon>
        <taxon>Bacillota</taxon>
        <taxon>Bacilli</taxon>
        <taxon>Bacillales</taxon>
        <taxon>Bacillaceae</taxon>
        <taxon>Bacillus</taxon>
        <taxon>Bacillus cereus group</taxon>
    </lineage>
</organism>
<accession>A0A164K8H7</accession>
<protein>
    <submittedName>
        <fullName evidence="1">Uncharacterized protein</fullName>
    </submittedName>
</protein>
<evidence type="ECO:0000313" key="1">
    <source>
        <dbReference type="EMBL" id="KZD48683.1"/>
    </source>
</evidence>
<sequence length="42" mass="4663">MNRTPADKGIMTAFCPVVHSRLITPRQVIKNVCNALAIQLLK</sequence>
<dbReference type="AlphaFoldDB" id="A0A164K8H7"/>
<gene>
    <name evidence="1" type="ORF">B4088_6611</name>
</gene>
<dbReference type="Proteomes" id="UP000076482">
    <property type="component" value="Unassembled WGS sequence"/>
</dbReference>
<proteinExistence type="predicted"/>
<comment type="caution">
    <text evidence="1">The sequence shown here is derived from an EMBL/GenBank/DDBJ whole genome shotgun (WGS) entry which is preliminary data.</text>
</comment>
<evidence type="ECO:0000313" key="2">
    <source>
        <dbReference type="Proteomes" id="UP000076482"/>
    </source>
</evidence>